<dbReference type="RefSeq" id="WP_311630275.1">
    <property type="nucleotide sequence ID" value="NZ_JAVREN010000011.1"/>
</dbReference>
<organism evidence="7 8">
    <name type="scientific">Streptomyces boetiae</name>
    <dbReference type="NCBI Taxonomy" id="3075541"/>
    <lineage>
        <taxon>Bacteria</taxon>
        <taxon>Bacillati</taxon>
        <taxon>Actinomycetota</taxon>
        <taxon>Actinomycetes</taxon>
        <taxon>Kitasatosporales</taxon>
        <taxon>Streptomycetaceae</taxon>
        <taxon>Streptomyces</taxon>
    </lineage>
</organism>
<dbReference type="InterPro" id="IPR052156">
    <property type="entry name" value="BCAA_Transport_ATP-bd_LivF"/>
</dbReference>
<feature type="domain" description="ABC transporter" evidence="6">
    <location>
        <begin position="5"/>
        <end position="236"/>
    </location>
</feature>
<dbReference type="InterPro" id="IPR003439">
    <property type="entry name" value="ABC_transporter-like_ATP-bd"/>
</dbReference>
<dbReference type="Proteomes" id="UP001183388">
    <property type="component" value="Unassembled WGS sequence"/>
</dbReference>
<evidence type="ECO:0000256" key="1">
    <source>
        <dbReference type="ARBA" id="ARBA00005417"/>
    </source>
</evidence>
<name>A0ABU2L6Y6_9ACTN</name>
<dbReference type="SUPFAM" id="SSF52540">
    <property type="entry name" value="P-loop containing nucleoside triphosphate hydrolases"/>
    <property type="match status" value="1"/>
</dbReference>
<dbReference type="PANTHER" id="PTHR43820">
    <property type="entry name" value="HIGH-AFFINITY BRANCHED-CHAIN AMINO ACID TRANSPORT ATP-BINDING PROTEIN LIVF"/>
    <property type="match status" value="1"/>
</dbReference>
<gene>
    <name evidence="7" type="ORF">RM780_10180</name>
</gene>
<sequence>MTAALELRSVDAWYGPVRALEGVGFTVEEGRIAALLGPNGAGKSTTIKAITSAVRSAGSVTFRGAEIGGLPTHRVARLGIATVSSDRGTIPGLTVEDNLRVGAVAGRGRRVADQRERVLGLFPDLRGMLRRPAHLLSGGQQQMLAIGRALMSRPHLLILDEPSQGLAPVIVRSIFATLKDLTAAGEITVLIAEQNAVASLAIADTAVVLSGGTVRARGPAAEIRASTEIADAYLGGRAATAPPKDAP</sequence>
<keyword evidence="3" id="KW-0547">Nucleotide-binding</keyword>
<protein>
    <submittedName>
        <fullName evidence="7">ABC transporter ATP-binding protein</fullName>
    </submittedName>
</protein>
<dbReference type="CDD" id="cd03224">
    <property type="entry name" value="ABC_TM1139_LivF_branched"/>
    <property type="match status" value="1"/>
</dbReference>
<evidence type="ECO:0000259" key="6">
    <source>
        <dbReference type="PROSITE" id="PS50893"/>
    </source>
</evidence>
<keyword evidence="4 7" id="KW-0067">ATP-binding</keyword>
<dbReference type="InterPro" id="IPR003593">
    <property type="entry name" value="AAA+_ATPase"/>
</dbReference>
<evidence type="ECO:0000313" key="7">
    <source>
        <dbReference type="EMBL" id="MDT0307329.1"/>
    </source>
</evidence>
<dbReference type="PROSITE" id="PS00211">
    <property type="entry name" value="ABC_TRANSPORTER_1"/>
    <property type="match status" value="1"/>
</dbReference>
<proteinExistence type="inferred from homology"/>
<evidence type="ECO:0000313" key="8">
    <source>
        <dbReference type="Proteomes" id="UP001183388"/>
    </source>
</evidence>
<comment type="similarity">
    <text evidence="1">Belongs to the ABC transporter superfamily.</text>
</comment>
<evidence type="ECO:0000256" key="2">
    <source>
        <dbReference type="ARBA" id="ARBA00022448"/>
    </source>
</evidence>
<comment type="caution">
    <text evidence="7">The sequence shown here is derived from an EMBL/GenBank/DDBJ whole genome shotgun (WGS) entry which is preliminary data.</text>
</comment>
<keyword evidence="5" id="KW-0029">Amino-acid transport</keyword>
<dbReference type="PANTHER" id="PTHR43820:SF4">
    <property type="entry name" value="HIGH-AFFINITY BRANCHED-CHAIN AMINO ACID TRANSPORT ATP-BINDING PROTEIN LIVF"/>
    <property type="match status" value="1"/>
</dbReference>
<dbReference type="InterPro" id="IPR027417">
    <property type="entry name" value="P-loop_NTPase"/>
</dbReference>
<evidence type="ECO:0000256" key="4">
    <source>
        <dbReference type="ARBA" id="ARBA00022840"/>
    </source>
</evidence>
<keyword evidence="8" id="KW-1185">Reference proteome</keyword>
<dbReference type="PROSITE" id="PS50893">
    <property type="entry name" value="ABC_TRANSPORTER_2"/>
    <property type="match status" value="1"/>
</dbReference>
<dbReference type="SMART" id="SM00382">
    <property type="entry name" value="AAA"/>
    <property type="match status" value="1"/>
</dbReference>
<evidence type="ECO:0000256" key="5">
    <source>
        <dbReference type="ARBA" id="ARBA00022970"/>
    </source>
</evidence>
<dbReference type="InterPro" id="IPR017871">
    <property type="entry name" value="ABC_transporter-like_CS"/>
</dbReference>
<dbReference type="Pfam" id="PF00005">
    <property type="entry name" value="ABC_tran"/>
    <property type="match status" value="1"/>
</dbReference>
<keyword evidence="2" id="KW-0813">Transport</keyword>
<reference evidence="8" key="1">
    <citation type="submission" date="2023-07" db="EMBL/GenBank/DDBJ databases">
        <title>30 novel species of actinomycetes from the DSMZ collection.</title>
        <authorList>
            <person name="Nouioui I."/>
        </authorList>
    </citation>
    <scope>NUCLEOTIDE SEQUENCE [LARGE SCALE GENOMIC DNA]</scope>
    <source>
        <strain evidence="8">DSM 44917</strain>
    </source>
</reference>
<accession>A0ABU2L6Y6</accession>
<evidence type="ECO:0000256" key="3">
    <source>
        <dbReference type="ARBA" id="ARBA00022741"/>
    </source>
</evidence>
<dbReference type="EMBL" id="JAVREN010000011">
    <property type="protein sequence ID" value="MDT0307329.1"/>
    <property type="molecule type" value="Genomic_DNA"/>
</dbReference>
<dbReference type="GO" id="GO:0005524">
    <property type="term" value="F:ATP binding"/>
    <property type="evidence" value="ECO:0007669"/>
    <property type="project" value="UniProtKB-KW"/>
</dbReference>
<dbReference type="Gene3D" id="3.40.50.300">
    <property type="entry name" value="P-loop containing nucleotide triphosphate hydrolases"/>
    <property type="match status" value="1"/>
</dbReference>